<evidence type="ECO:0000256" key="4">
    <source>
        <dbReference type="ARBA" id="ARBA00022692"/>
    </source>
</evidence>
<evidence type="ECO:0000313" key="10">
    <source>
        <dbReference type="Proteomes" id="UP001597221"/>
    </source>
</evidence>
<feature type="transmembrane region" description="Helical" evidence="7">
    <location>
        <begin position="109"/>
        <end position="130"/>
    </location>
</feature>
<dbReference type="InterPro" id="IPR036259">
    <property type="entry name" value="MFS_trans_sf"/>
</dbReference>
<feature type="transmembrane region" description="Helical" evidence="7">
    <location>
        <begin position="166"/>
        <end position="187"/>
    </location>
</feature>
<feature type="transmembrane region" description="Helical" evidence="7">
    <location>
        <begin position="227"/>
        <end position="246"/>
    </location>
</feature>
<feature type="transmembrane region" description="Helical" evidence="7">
    <location>
        <begin position="266"/>
        <end position="287"/>
    </location>
</feature>
<dbReference type="Pfam" id="PF07690">
    <property type="entry name" value="MFS_1"/>
    <property type="match status" value="1"/>
</dbReference>
<feature type="transmembrane region" description="Helical" evidence="7">
    <location>
        <begin position="137"/>
        <end position="160"/>
    </location>
</feature>
<keyword evidence="2" id="KW-0813">Transport</keyword>
<evidence type="ECO:0000259" key="8">
    <source>
        <dbReference type="PROSITE" id="PS50850"/>
    </source>
</evidence>
<dbReference type="RefSeq" id="WP_379595669.1">
    <property type="nucleotide sequence ID" value="NZ_JBHUDE010000005.1"/>
</dbReference>
<feature type="transmembrane region" description="Helical" evidence="7">
    <location>
        <begin position="52"/>
        <end position="72"/>
    </location>
</feature>
<evidence type="ECO:0000256" key="1">
    <source>
        <dbReference type="ARBA" id="ARBA00004651"/>
    </source>
</evidence>
<comment type="caution">
    <text evidence="9">The sequence shown here is derived from an EMBL/GenBank/DDBJ whole genome shotgun (WGS) entry which is preliminary data.</text>
</comment>
<dbReference type="PANTHER" id="PTHR42718">
    <property type="entry name" value="MAJOR FACILITATOR SUPERFAMILY MULTIDRUG TRANSPORTER MFSC"/>
    <property type="match status" value="1"/>
</dbReference>
<keyword evidence="4 7" id="KW-0812">Transmembrane</keyword>
<gene>
    <name evidence="9" type="ORF">ACFSBH_01365</name>
</gene>
<dbReference type="InterPro" id="IPR011701">
    <property type="entry name" value="MFS"/>
</dbReference>
<keyword evidence="3" id="KW-1003">Cell membrane</keyword>
<feature type="transmembrane region" description="Helical" evidence="7">
    <location>
        <begin position="331"/>
        <end position="350"/>
    </location>
</feature>
<organism evidence="9 10">
    <name type="scientific">Oceanobacillus luteolus</name>
    <dbReference type="NCBI Taxonomy" id="1274358"/>
    <lineage>
        <taxon>Bacteria</taxon>
        <taxon>Bacillati</taxon>
        <taxon>Bacillota</taxon>
        <taxon>Bacilli</taxon>
        <taxon>Bacillales</taxon>
        <taxon>Bacillaceae</taxon>
        <taxon>Oceanobacillus</taxon>
    </lineage>
</organism>
<feature type="transmembrane region" description="Helical" evidence="7">
    <location>
        <begin position="356"/>
        <end position="375"/>
    </location>
</feature>
<evidence type="ECO:0000256" key="5">
    <source>
        <dbReference type="ARBA" id="ARBA00022989"/>
    </source>
</evidence>
<evidence type="ECO:0000256" key="7">
    <source>
        <dbReference type="SAM" id="Phobius"/>
    </source>
</evidence>
<feature type="transmembrane region" description="Helical" evidence="7">
    <location>
        <begin position="79"/>
        <end position="97"/>
    </location>
</feature>
<reference evidence="10" key="1">
    <citation type="journal article" date="2019" name="Int. J. Syst. Evol. Microbiol.">
        <title>The Global Catalogue of Microorganisms (GCM) 10K type strain sequencing project: providing services to taxonomists for standard genome sequencing and annotation.</title>
        <authorList>
            <consortium name="The Broad Institute Genomics Platform"/>
            <consortium name="The Broad Institute Genome Sequencing Center for Infectious Disease"/>
            <person name="Wu L."/>
            <person name="Ma J."/>
        </authorList>
    </citation>
    <scope>NUCLEOTIDE SEQUENCE [LARGE SCALE GENOMIC DNA]</scope>
    <source>
        <strain evidence="10">CGMCC 1.12376</strain>
    </source>
</reference>
<dbReference type="Gene3D" id="1.20.1250.20">
    <property type="entry name" value="MFS general substrate transporter like domains"/>
    <property type="match status" value="1"/>
</dbReference>
<dbReference type="PANTHER" id="PTHR42718:SF24">
    <property type="entry name" value="MAJOR FACILITATOR SUPERFAMILY (MFS) PROFILE DOMAIN-CONTAINING PROTEIN"/>
    <property type="match status" value="1"/>
</dbReference>
<feature type="transmembrane region" description="Helical" evidence="7">
    <location>
        <begin position="12"/>
        <end position="32"/>
    </location>
</feature>
<sequence length="462" mass="50436">MTREFLSTTHRRLLVAIVLSSSFFSVLMQFLLITAFPKIMDEFEINASQVQWLTTSFMLAIAILIPMTAFLMDKFTTRTLMTSGMFLFFIGTLLGLFAPSFEVLLAGRIIQGMSSGIMMPLMQTVLFLVYPREKRGYAMGLSGLVINVAPAIGPPISGIIIQHFEWRAIFLFTLPVAAIILVFTYIFMQNVTEKRETEIDILSILLSSIGFGGVLIGFSMAESDFGRTSSILTISVGVIAIVLFALRQFRLRQPILDLRVLKVPIFALSTVITIIAFSLLISIETIIPMFVQNAQQLSPVYAGLVVAPGALTLAIMSFFAGKIYDKHGGKIMTILGFILISAATIGYYFGAETSSSFLFTSVLFAISMAGVAFINMPIMTAGINGLPDSAIAHGTAIINTARQFGGSLGLTFIISFISKTASGMETSDSLQFLQGVKNAFLVAFIFSVTGLLLSLFMKRDRK</sequence>
<evidence type="ECO:0000256" key="6">
    <source>
        <dbReference type="ARBA" id="ARBA00023136"/>
    </source>
</evidence>
<feature type="transmembrane region" description="Helical" evidence="7">
    <location>
        <begin position="396"/>
        <end position="418"/>
    </location>
</feature>
<protein>
    <submittedName>
        <fullName evidence="9">DHA2 family efflux MFS transporter permease subunit</fullName>
    </submittedName>
</protein>
<evidence type="ECO:0000313" key="9">
    <source>
        <dbReference type="EMBL" id="MFD1606319.1"/>
    </source>
</evidence>
<feature type="domain" description="Major facilitator superfamily (MFS) profile" evidence="8">
    <location>
        <begin position="14"/>
        <end position="462"/>
    </location>
</feature>
<dbReference type="InterPro" id="IPR004638">
    <property type="entry name" value="EmrB-like"/>
</dbReference>
<feature type="transmembrane region" description="Helical" evidence="7">
    <location>
        <begin position="199"/>
        <end position="221"/>
    </location>
</feature>
<dbReference type="EMBL" id="JBHUDE010000005">
    <property type="protein sequence ID" value="MFD1606319.1"/>
    <property type="molecule type" value="Genomic_DNA"/>
</dbReference>
<proteinExistence type="predicted"/>
<keyword evidence="10" id="KW-1185">Reference proteome</keyword>
<name>A0ABW4HN95_9BACI</name>
<feature type="transmembrane region" description="Helical" evidence="7">
    <location>
        <begin position="299"/>
        <end position="319"/>
    </location>
</feature>
<dbReference type="SUPFAM" id="SSF103473">
    <property type="entry name" value="MFS general substrate transporter"/>
    <property type="match status" value="1"/>
</dbReference>
<comment type="subcellular location">
    <subcellularLocation>
        <location evidence="1">Cell membrane</location>
        <topology evidence="1">Multi-pass membrane protein</topology>
    </subcellularLocation>
</comment>
<dbReference type="PROSITE" id="PS50850">
    <property type="entry name" value="MFS"/>
    <property type="match status" value="1"/>
</dbReference>
<dbReference type="Proteomes" id="UP001597221">
    <property type="component" value="Unassembled WGS sequence"/>
</dbReference>
<feature type="transmembrane region" description="Helical" evidence="7">
    <location>
        <begin position="438"/>
        <end position="457"/>
    </location>
</feature>
<dbReference type="PRINTS" id="PR01036">
    <property type="entry name" value="TCRTETB"/>
</dbReference>
<keyword evidence="5 7" id="KW-1133">Transmembrane helix</keyword>
<evidence type="ECO:0000256" key="3">
    <source>
        <dbReference type="ARBA" id="ARBA00022475"/>
    </source>
</evidence>
<evidence type="ECO:0000256" key="2">
    <source>
        <dbReference type="ARBA" id="ARBA00022448"/>
    </source>
</evidence>
<dbReference type="InterPro" id="IPR020846">
    <property type="entry name" value="MFS_dom"/>
</dbReference>
<dbReference type="Gene3D" id="1.20.1720.10">
    <property type="entry name" value="Multidrug resistance protein D"/>
    <property type="match status" value="1"/>
</dbReference>
<dbReference type="NCBIfam" id="TIGR00711">
    <property type="entry name" value="efflux_EmrB"/>
    <property type="match status" value="1"/>
</dbReference>
<accession>A0ABW4HN95</accession>
<keyword evidence="6 7" id="KW-0472">Membrane</keyword>